<dbReference type="VEuPathDB" id="FungiDB:RhiirFUN_022341"/>
<protein>
    <submittedName>
        <fullName evidence="1">Uncharacterized protein</fullName>
    </submittedName>
</protein>
<dbReference type="OrthoDB" id="2434645at2759"/>
<evidence type="ECO:0000313" key="1">
    <source>
        <dbReference type="EMBL" id="CAB5371577.1"/>
    </source>
</evidence>
<gene>
    <name evidence="1" type="ORF">CHRIB12_LOCUS13158</name>
</gene>
<name>A0A915ZER7_9GLOM</name>
<accession>A0A915ZER7</accession>
<dbReference type="Proteomes" id="UP000684084">
    <property type="component" value="Unassembled WGS sequence"/>
</dbReference>
<evidence type="ECO:0000313" key="2">
    <source>
        <dbReference type="Proteomes" id="UP000684084"/>
    </source>
</evidence>
<organism evidence="1 2">
    <name type="scientific">Rhizophagus irregularis</name>
    <dbReference type="NCBI Taxonomy" id="588596"/>
    <lineage>
        <taxon>Eukaryota</taxon>
        <taxon>Fungi</taxon>
        <taxon>Fungi incertae sedis</taxon>
        <taxon>Mucoromycota</taxon>
        <taxon>Glomeromycotina</taxon>
        <taxon>Glomeromycetes</taxon>
        <taxon>Glomerales</taxon>
        <taxon>Glomeraceae</taxon>
        <taxon>Rhizophagus</taxon>
    </lineage>
</organism>
<reference evidence="1" key="1">
    <citation type="submission" date="2020-05" db="EMBL/GenBank/DDBJ databases">
        <authorList>
            <person name="Rincon C."/>
            <person name="Sanders R I."/>
            <person name="Robbins C."/>
            <person name="Chaturvedi A."/>
        </authorList>
    </citation>
    <scope>NUCLEOTIDE SEQUENCE</scope>
    <source>
        <strain evidence="1">CHB12</strain>
    </source>
</reference>
<dbReference type="EMBL" id="CAGKOT010000029">
    <property type="protein sequence ID" value="CAB5371577.1"/>
    <property type="molecule type" value="Genomic_DNA"/>
</dbReference>
<sequence>MIYYFRNLLGTSTFLRDLLADEIWEKKAERKELLMKQYRKREKPFDIKIVVQLALKLFSITPHAAGCERVLSSLGCGRIELGL</sequence>
<dbReference type="AlphaFoldDB" id="A0A915ZER7"/>
<comment type="caution">
    <text evidence="1">The sequence shown here is derived from an EMBL/GenBank/DDBJ whole genome shotgun (WGS) entry which is preliminary data.</text>
</comment>
<proteinExistence type="predicted"/>